<keyword evidence="2" id="KW-0732">Signal</keyword>
<proteinExistence type="predicted"/>
<dbReference type="AlphaFoldDB" id="A0AAV2CL41"/>
<feature type="compositionally biased region" description="Pro residues" evidence="1">
    <location>
        <begin position="51"/>
        <end position="83"/>
    </location>
</feature>
<feature type="region of interest" description="Disordered" evidence="1">
    <location>
        <begin position="50"/>
        <end position="94"/>
    </location>
</feature>
<gene>
    <name evidence="3" type="ORF">LTRI10_LOCUS4928</name>
</gene>
<sequence length="174" mass="17902">MAGLPLKFMAVRDATGILILALLITALTSSVGVSRAQISCSMCSECENPCQPQPSPPPPSPPPPPPSLPPPAIPSNDCPPPPSSSFSGTVPTYVYPSPPPPNLVAAGGGGGGYGNGNYPGAECPPPPNPILPYFPFYYRNPPAAPNSAFGQSTGLITRFFPLVVSLFICSFPVL</sequence>
<evidence type="ECO:0000256" key="2">
    <source>
        <dbReference type="SAM" id="SignalP"/>
    </source>
</evidence>
<dbReference type="EMBL" id="OZ034813">
    <property type="protein sequence ID" value="CAL1357282.1"/>
    <property type="molecule type" value="Genomic_DNA"/>
</dbReference>
<feature type="compositionally biased region" description="Low complexity" evidence="1">
    <location>
        <begin position="84"/>
        <end position="94"/>
    </location>
</feature>
<dbReference type="PANTHER" id="PTHR37702:SF9">
    <property type="entry name" value="PROLINE-RICH FAMILY PROTEIN"/>
    <property type="match status" value="1"/>
</dbReference>
<evidence type="ECO:0000313" key="4">
    <source>
        <dbReference type="Proteomes" id="UP001497516"/>
    </source>
</evidence>
<dbReference type="PANTHER" id="PTHR37702">
    <property type="entry name" value="PROLINE-RICH FAMILY PROTEIN"/>
    <property type="match status" value="1"/>
</dbReference>
<protein>
    <submittedName>
        <fullName evidence="3">Uncharacterized protein</fullName>
    </submittedName>
</protein>
<feature type="signal peptide" evidence="2">
    <location>
        <begin position="1"/>
        <end position="36"/>
    </location>
</feature>
<evidence type="ECO:0000256" key="1">
    <source>
        <dbReference type="SAM" id="MobiDB-lite"/>
    </source>
</evidence>
<dbReference type="Proteomes" id="UP001497516">
    <property type="component" value="Chromosome 1"/>
</dbReference>
<keyword evidence="4" id="KW-1185">Reference proteome</keyword>
<name>A0AAV2CL41_9ROSI</name>
<accession>A0AAV2CL41</accession>
<feature type="chain" id="PRO_5043651522" evidence="2">
    <location>
        <begin position="37"/>
        <end position="174"/>
    </location>
</feature>
<reference evidence="3 4" key="1">
    <citation type="submission" date="2024-04" db="EMBL/GenBank/DDBJ databases">
        <authorList>
            <person name="Fracassetti M."/>
        </authorList>
    </citation>
    <scope>NUCLEOTIDE SEQUENCE [LARGE SCALE GENOMIC DNA]</scope>
</reference>
<organism evidence="3 4">
    <name type="scientific">Linum trigynum</name>
    <dbReference type="NCBI Taxonomy" id="586398"/>
    <lineage>
        <taxon>Eukaryota</taxon>
        <taxon>Viridiplantae</taxon>
        <taxon>Streptophyta</taxon>
        <taxon>Embryophyta</taxon>
        <taxon>Tracheophyta</taxon>
        <taxon>Spermatophyta</taxon>
        <taxon>Magnoliopsida</taxon>
        <taxon>eudicotyledons</taxon>
        <taxon>Gunneridae</taxon>
        <taxon>Pentapetalae</taxon>
        <taxon>rosids</taxon>
        <taxon>fabids</taxon>
        <taxon>Malpighiales</taxon>
        <taxon>Linaceae</taxon>
        <taxon>Linum</taxon>
    </lineage>
</organism>
<evidence type="ECO:0000313" key="3">
    <source>
        <dbReference type="EMBL" id="CAL1357282.1"/>
    </source>
</evidence>